<dbReference type="Pfam" id="PF13649">
    <property type="entry name" value="Methyltransf_25"/>
    <property type="match status" value="1"/>
</dbReference>
<dbReference type="AlphaFoldDB" id="A0A372LHC4"/>
<keyword evidence="3" id="KW-1185">Reference proteome</keyword>
<protein>
    <submittedName>
        <fullName evidence="2">Class I SAM-dependent methyltransferase</fullName>
    </submittedName>
</protein>
<feature type="domain" description="Methyltransferase" evidence="1">
    <location>
        <begin position="48"/>
        <end position="144"/>
    </location>
</feature>
<dbReference type="RefSeq" id="WP_117321569.1">
    <property type="nucleotide sequence ID" value="NZ_QVTD01000003.1"/>
</dbReference>
<dbReference type="Proteomes" id="UP000262939">
    <property type="component" value="Unassembled WGS sequence"/>
</dbReference>
<dbReference type="InterPro" id="IPR041698">
    <property type="entry name" value="Methyltransf_25"/>
</dbReference>
<organism evidence="2 3">
    <name type="scientific">Peribacillus glennii</name>
    <dbReference type="NCBI Taxonomy" id="2303991"/>
    <lineage>
        <taxon>Bacteria</taxon>
        <taxon>Bacillati</taxon>
        <taxon>Bacillota</taxon>
        <taxon>Bacilli</taxon>
        <taxon>Bacillales</taxon>
        <taxon>Bacillaceae</taxon>
        <taxon>Peribacillus</taxon>
    </lineage>
</organism>
<dbReference type="InterPro" id="IPR029063">
    <property type="entry name" value="SAM-dependent_MTases_sf"/>
</dbReference>
<keyword evidence="2" id="KW-0808">Transferase</keyword>
<dbReference type="EMBL" id="QVTD01000003">
    <property type="protein sequence ID" value="RFU65394.1"/>
    <property type="molecule type" value="Genomic_DNA"/>
</dbReference>
<comment type="caution">
    <text evidence="2">The sequence shown here is derived from an EMBL/GenBank/DDBJ whole genome shotgun (WGS) entry which is preliminary data.</text>
</comment>
<dbReference type="CDD" id="cd02440">
    <property type="entry name" value="AdoMet_MTases"/>
    <property type="match status" value="1"/>
</dbReference>
<accession>A0A372LHC4</accession>
<dbReference type="GO" id="GO:0008168">
    <property type="term" value="F:methyltransferase activity"/>
    <property type="evidence" value="ECO:0007669"/>
    <property type="project" value="UniProtKB-KW"/>
</dbReference>
<evidence type="ECO:0000313" key="2">
    <source>
        <dbReference type="EMBL" id="RFU65394.1"/>
    </source>
</evidence>
<dbReference type="GO" id="GO:0032259">
    <property type="term" value="P:methylation"/>
    <property type="evidence" value="ECO:0007669"/>
    <property type="project" value="UniProtKB-KW"/>
</dbReference>
<gene>
    <name evidence="2" type="ORF">D0466_05745</name>
</gene>
<sequence>MMLGALAKQFRNPDGLLGRFAGLVMFFENRKINRWTIDRVGIQPGDHILEVGFGPGYAIEEMFQRYGNLKVDGIDLSETMLHAALAKNEQAARSGTLRLFHGDVADFRENLSHYNKVISVNNYPLWKNKRKSLIRIHQMMHNGGKIAITVQPREEDASREKTFSHAVQIEQDLFYAGFREISVQFKKVRPQLTVCVTAICKKNHL</sequence>
<dbReference type="OrthoDB" id="9772751at2"/>
<name>A0A372LHC4_9BACI</name>
<dbReference type="InterPro" id="IPR050723">
    <property type="entry name" value="CFA/CMAS"/>
</dbReference>
<reference evidence="2 3" key="1">
    <citation type="submission" date="2018-08" db="EMBL/GenBank/DDBJ databases">
        <title>Bacillus chawlae sp. nov., Bacillus glennii sp. nov., and Bacillus saganii sp. nov. Isolated from the Vehicle Assembly Building at Kennedy Space Center where the Viking Spacecraft were Assembled.</title>
        <authorList>
            <person name="Seuylemezian A."/>
            <person name="Vaishampayan P."/>
        </authorList>
    </citation>
    <scope>NUCLEOTIDE SEQUENCE [LARGE SCALE GENOMIC DNA]</scope>
    <source>
        <strain evidence="2 3">V44-8</strain>
    </source>
</reference>
<dbReference type="PANTHER" id="PTHR43667">
    <property type="entry name" value="CYCLOPROPANE-FATTY-ACYL-PHOSPHOLIPID SYNTHASE"/>
    <property type="match status" value="1"/>
</dbReference>
<proteinExistence type="predicted"/>
<dbReference type="SUPFAM" id="SSF53335">
    <property type="entry name" value="S-adenosyl-L-methionine-dependent methyltransferases"/>
    <property type="match status" value="1"/>
</dbReference>
<evidence type="ECO:0000313" key="3">
    <source>
        <dbReference type="Proteomes" id="UP000262939"/>
    </source>
</evidence>
<dbReference type="Gene3D" id="3.40.50.150">
    <property type="entry name" value="Vaccinia Virus protein VP39"/>
    <property type="match status" value="1"/>
</dbReference>
<keyword evidence="2" id="KW-0489">Methyltransferase</keyword>
<dbReference type="PANTHER" id="PTHR43667:SF2">
    <property type="entry name" value="FATTY ACID C-METHYL TRANSFERASE"/>
    <property type="match status" value="1"/>
</dbReference>
<evidence type="ECO:0000259" key="1">
    <source>
        <dbReference type="Pfam" id="PF13649"/>
    </source>
</evidence>